<dbReference type="PANTHER" id="PTHR43289:SF6">
    <property type="entry name" value="SERINE_THREONINE-PROTEIN KINASE NEKL-3"/>
    <property type="match status" value="1"/>
</dbReference>
<dbReference type="Pfam" id="PF20703">
    <property type="entry name" value="nSTAND1"/>
    <property type="match status" value="1"/>
</dbReference>
<dbReference type="SUPFAM" id="SSF52540">
    <property type="entry name" value="P-loop containing nucleoside triphosphate hydrolases"/>
    <property type="match status" value="1"/>
</dbReference>
<accession>A0ABU5HG40</accession>
<dbReference type="Pfam" id="PF03781">
    <property type="entry name" value="FGE-sulfatase"/>
    <property type="match status" value="1"/>
</dbReference>
<keyword evidence="1" id="KW-0808">Transferase</keyword>
<dbReference type="Proteomes" id="UP001291309">
    <property type="component" value="Unassembled WGS sequence"/>
</dbReference>
<dbReference type="PANTHER" id="PTHR43289">
    <property type="entry name" value="MITOGEN-ACTIVATED PROTEIN KINASE KINASE KINASE 20-RELATED"/>
    <property type="match status" value="1"/>
</dbReference>
<evidence type="ECO:0000259" key="6">
    <source>
        <dbReference type="PROSITE" id="PS50011"/>
    </source>
</evidence>
<dbReference type="Gene3D" id="1.10.510.10">
    <property type="entry name" value="Transferase(Phosphotransferase) domain 1"/>
    <property type="match status" value="1"/>
</dbReference>
<keyword evidence="4 5" id="KW-0067">ATP-binding</keyword>
<evidence type="ECO:0000256" key="2">
    <source>
        <dbReference type="ARBA" id="ARBA00022741"/>
    </source>
</evidence>
<dbReference type="InterPro" id="IPR007111">
    <property type="entry name" value="NACHT_NTPase"/>
</dbReference>
<dbReference type="InterPro" id="IPR000719">
    <property type="entry name" value="Prot_kinase_dom"/>
</dbReference>
<sequence>MPPLEFDEFRVEREIGRGGMGVIYLAQDTSLGRPVAVKFIALQQPESLVRAYIETEARAIARLQHPNVVTVYRVGKVEEHPYIVSEYVVGQSLSELSLPLPWRRVLTLGLGLARGLAAAHHQGVLHRDIKPANALLAASGEVKLLDFGLAERFDPSGASSPVGTANLAGTPAYMAPEIRRGAPPTPQSDLYSLGLTLYELCTGKLPPAVGGLDRRHDASAIELVPGIDPDFAKLILRCLSHSPIQRLATADILREGLEHLEHLHSAPLLAASNPYRGLAPFEAEHQKLFFGRDADIRAVLERLHRQPLVLVAGDSGAGKSSLCRAGVLPWARSDALNEGRDISTVTLWPGHRPLQALAAALAPLLGQKEAELVTVLLTDLPAWLGQTLRERYHGKRGLLLFIDQLEEILTQAAPSEATRFAAILGGLALPSSGVRVLLAVRGDFLTRICALPGLGEEAERALYILRPMSPEGTREAIVDPARTRGVVFESDELIQTLVASTAHGAGSLPLLQFALAELWERRDSARGCITLESLGEMGGVAGALSRHADGVIQRLSPTEQQAARRILLQLVTADGTRSNRSEEELVSARDPASGAALRALLEGRILHAHTAGGQARYELAHDSLLMSWGTLRNWVDDDIGHRAVRQRVEQASTEWERLERARDVLWAQRQLDEARPLDPKTLSPQARAFLFTSRRALRLQRWGRYLSVTLLVLALAATYGGLRLHASFEDKRFVTAELGKARQLLGEGHALAEKARTTREEALTLFGGRGALSSNPGTPQSAPDLWNSAERRWTEALALFERADAAYASAGQPLERALERQYGHEEARQLRLEVAYERLLLAEDFHQKRLRTELQRSLERLTDHPKEGAEWRQRLFAPAELELVIDPPGARVEFQRYISDDQRVRHLEPAPDLGQMPLPRLQLPPGSYLLHITHPYRPPLDLPLLVTRGARETLRLTLPTAPPPGYAYIPPGCFLSGSAEPEEVRRFMQSPPLHPTCLTEGYVIGKTEVTFGNWLEYLNTLPPNARARHILAKPIFSSAGAVTLQHQPGVGWLFSFYRSSTDIFTARVGEPLHYPGRSRRNTADWRQFPLSGVSAEHLAGYFYWLDHTGRLPGARLCSEHEWERAARGADGRGYPHGDVLMLDDANIDETYQRQHLAFGPDEVGSHPASTSPFGLADMAGNAYELTRSVTSDLGRIVLRGGAWYYNSATARAANREAGDPTQSSVTVGVRVCASYAAR</sequence>
<dbReference type="EMBL" id="JAXIVS010000016">
    <property type="protein sequence ID" value="MDY7231777.1"/>
    <property type="molecule type" value="Genomic_DNA"/>
</dbReference>
<comment type="caution">
    <text evidence="8">The sequence shown here is derived from an EMBL/GenBank/DDBJ whole genome shotgun (WGS) entry which is preliminary data.</text>
</comment>
<keyword evidence="3 8" id="KW-0418">Kinase</keyword>
<dbReference type="Gene3D" id="3.30.200.20">
    <property type="entry name" value="Phosphorylase Kinase, domain 1"/>
    <property type="match status" value="1"/>
</dbReference>
<dbReference type="InterPro" id="IPR016187">
    <property type="entry name" value="CTDL_fold"/>
</dbReference>
<dbReference type="CDD" id="cd14014">
    <property type="entry name" value="STKc_PknB_like"/>
    <property type="match status" value="1"/>
</dbReference>
<dbReference type="InterPro" id="IPR049052">
    <property type="entry name" value="nSTAND1"/>
</dbReference>
<dbReference type="PROSITE" id="PS00107">
    <property type="entry name" value="PROTEIN_KINASE_ATP"/>
    <property type="match status" value="1"/>
</dbReference>
<dbReference type="PROSITE" id="PS00675">
    <property type="entry name" value="SIGMA54_INTERACT_1"/>
    <property type="match status" value="1"/>
</dbReference>
<dbReference type="SUPFAM" id="SSF56436">
    <property type="entry name" value="C-type lectin-like"/>
    <property type="match status" value="1"/>
</dbReference>
<keyword evidence="9" id="KW-1185">Reference proteome</keyword>
<gene>
    <name evidence="8" type="ORF">SYV04_35650</name>
</gene>
<dbReference type="InterPro" id="IPR017441">
    <property type="entry name" value="Protein_kinase_ATP_BS"/>
</dbReference>
<dbReference type="PROSITE" id="PS50837">
    <property type="entry name" value="NACHT"/>
    <property type="match status" value="1"/>
</dbReference>
<dbReference type="InterPro" id="IPR011009">
    <property type="entry name" value="Kinase-like_dom_sf"/>
</dbReference>
<evidence type="ECO:0000256" key="4">
    <source>
        <dbReference type="ARBA" id="ARBA00022840"/>
    </source>
</evidence>
<keyword evidence="2 5" id="KW-0547">Nucleotide-binding</keyword>
<protein>
    <submittedName>
        <fullName evidence="8">Protein kinase</fullName>
    </submittedName>
</protein>
<evidence type="ECO:0000256" key="3">
    <source>
        <dbReference type="ARBA" id="ARBA00022777"/>
    </source>
</evidence>
<dbReference type="InterPro" id="IPR042095">
    <property type="entry name" value="SUMF_sf"/>
</dbReference>
<evidence type="ECO:0000259" key="7">
    <source>
        <dbReference type="PROSITE" id="PS50837"/>
    </source>
</evidence>
<dbReference type="SMART" id="SM00220">
    <property type="entry name" value="S_TKc"/>
    <property type="match status" value="1"/>
</dbReference>
<dbReference type="InterPro" id="IPR027417">
    <property type="entry name" value="P-loop_NTPase"/>
</dbReference>
<dbReference type="GO" id="GO:0016301">
    <property type="term" value="F:kinase activity"/>
    <property type="evidence" value="ECO:0007669"/>
    <property type="project" value="UniProtKB-KW"/>
</dbReference>
<organism evidence="8 9">
    <name type="scientific">Hyalangium rubrum</name>
    <dbReference type="NCBI Taxonomy" id="3103134"/>
    <lineage>
        <taxon>Bacteria</taxon>
        <taxon>Pseudomonadati</taxon>
        <taxon>Myxococcota</taxon>
        <taxon>Myxococcia</taxon>
        <taxon>Myxococcales</taxon>
        <taxon>Cystobacterineae</taxon>
        <taxon>Archangiaceae</taxon>
        <taxon>Hyalangium</taxon>
    </lineage>
</organism>
<proteinExistence type="predicted"/>
<evidence type="ECO:0000256" key="1">
    <source>
        <dbReference type="ARBA" id="ARBA00022679"/>
    </source>
</evidence>
<reference evidence="8 9" key="1">
    <citation type="submission" date="2023-12" db="EMBL/GenBank/DDBJ databases">
        <title>the genome sequence of Hyalangium sp. s54d21.</title>
        <authorList>
            <person name="Zhang X."/>
        </authorList>
    </citation>
    <scope>NUCLEOTIDE SEQUENCE [LARGE SCALE GENOMIC DNA]</scope>
    <source>
        <strain evidence="9">s54d21</strain>
    </source>
</reference>
<evidence type="ECO:0000256" key="5">
    <source>
        <dbReference type="PROSITE-ProRule" id="PRU10141"/>
    </source>
</evidence>
<name>A0ABU5HG40_9BACT</name>
<dbReference type="PROSITE" id="PS50011">
    <property type="entry name" value="PROTEIN_KINASE_DOM"/>
    <property type="match status" value="1"/>
</dbReference>
<evidence type="ECO:0000313" key="8">
    <source>
        <dbReference type="EMBL" id="MDY7231777.1"/>
    </source>
</evidence>
<dbReference type="Pfam" id="PF00069">
    <property type="entry name" value="Pkinase"/>
    <property type="match status" value="1"/>
</dbReference>
<dbReference type="RefSeq" id="WP_321550493.1">
    <property type="nucleotide sequence ID" value="NZ_JAXIVS010000016.1"/>
</dbReference>
<feature type="domain" description="Protein kinase" evidence="6">
    <location>
        <begin position="9"/>
        <end position="260"/>
    </location>
</feature>
<dbReference type="InterPro" id="IPR005532">
    <property type="entry name" value="SUMF_dom"/>
</dbReference>
<feature type="domain" description="NACHT" evidence="7">
    <location>
        <begin position="307"/>
        <end position="441"/>
    </location>
</feature>
<feature type="binding site" evidence="5">
    <location>
        <position position="38"/>
    </location>
    <ligand>
        <name>ATP</name>
        <dbReference type="ChEBI" id="CHEBI:30616"/>
    </ligand>
</feature>
<dbReference type="InterPro" id="IPR025662">
    <property type="entry name" value="Sigma_54_int_dom_ATP-bd_1"/>
</dbReference>
<dbReference type="SUPFAM" id="SSF56112">
    <property type="entry name" value="Protein kinase-like (PK-like)"/>
    <property type="match status" value="1"/>
</dbReference>
<evidence type="ECO:0000313" key="9">
    <source>
        <dbReference type="Proteomes" id="UP001291309"/>
    </source>
</evidence>
<dbReference type="Gene3D" id="3.90.1580.10">
    <property type="entry name" value="paralog of FGE (formylglycine-generating enzyme)"/>
    <property type="match status" value="1"/>
</dbReference>